<comment type="similarity">
    <text evidence="1">Belongs to the small GTPase superfamily. RGK family.</text>
</comment>
<feature type="compositionally biased region" description="Basic and acidic residues" evidence="3">
    <location>
        <begin position="357"/>
        <end position="368"/>
    </location>
</feature>
<dbReference type="SUPFAM" id="SSF52540">
    <property type="entry name" value="P-loop containing nucleoside triphosphate hydrolases"/>
    <property type="match status" value="1"/>
</dbReference>
<feature type="compositionally biased region" description="Low complexity" evidence="3">
    <location>
        <begin position="42"/>
        <end position="70"/>
    </location>
</feature>
<dbReference type="PANTHER" id="PTHR45775:SF6">
    <property type="entry name" value="RAD, GEM_KIR FAMILY MEMBER 2, ISOFORM C"/>
    <property type="match status" value="1"/>
</dbReference>
<name>A0AAN4ZD80_9BILA</name>
<reference evidence="5" key="1">
    <citation type="submission" date="2022-10" db="EMBL/GenBank/DDBJ databases">
        <title>Genome assembly of Pristionchus species.</title>
        <authorList>
            <person name="Yoshida K."/>
            <person name="Sommer R.J."/>
        </authorList>
    </citation>
    <scope>NUCLEOTIDE SEQUENCE [LARGE SCALE GENOMIC DNA]</scope>
    <source>
        <strain evidence="5">RS5460</strain>
    </source>
</reference>
<dbReference type="InterPro" id="IPR051641">
    <property type="entry name" value="RGK_GTP-binding_reg"/>
</dbReference>
<dbReference type="PANTHER" id="PTHR45775">
    <property type="entry name" value="RAD, GEM/KIR FAMILY MEMBER 2, ISOFORM C"/>
    <property type="match status" value="1"/>
</dbReference>
<feature type="compositionally biased region" description="Low complexity" evidence="3">
    <location>
        <begin position="369"/>
        <end position="382"/>
    </location>
</feature>
<dbReference type="Gene3D" id="3.40.50.300">
    <property type="entry name" value="P-loop containing nucleotide triphosphate hydrolases"/>
    <property type="match status" value="1"/>
</dbReference>
<evidence type="ECO:0000256" key="2">
    <source>
        <dbReference type="ARBA" id="ARBA00022553"/>
    </source>
</evidence>
<dbReference type="Pfam" id="PF00071">
    <property type="entry name" value="Ras"/>
    <property type="match status" value="1"/>
</dbReference>
<sequence>MNEAERFVMNSRRVSLPCTLRSPLLSPRVSHLAPLPLDEINHLSPTSPSPSLRRSLPSTPRRSLPSTPRTHSPRADSSRNSSPRSHRHINILPDVEENSEMNRFQAAPKNRHKMVSDGTAMRSFDCTSRGVITREVAVEEEKMCGGRRSTCPDIYLYSPEGRNPIRRVLLRVYGSSQSGKRRVADAIYQQVMDDCHDDTERTRGMCRFLLNGEEVQMEVLVESTLETDMTPSETVYAVVYRVDSRESLAHALRFISRLPKNQSGQRPPAILIGNKCDLQRSRVVSNLEGRTLSKLYKIPFVETSALMSVNIVVLWEAIVRLLSPRPDTTSFLGRVIASCEQMVRNALSFSPTPNRSIDGEDSREDSKGSRSMSSREPSPSRL</sequence>
<dbReference type="InterPro" id="IPR001806">
    <property type="entry name" value="Small_GTPase"/>
</dbReference>
<dbReference type="GO" id="GO:0005525">
    <property type="term" value="F:GTP binding"/>
    <property type="evidence" value="ECO:0007669"/>
    <property type="project" value="InterPro"/>
</dbReference>
<dbReference type="SMART" id="SM00173">
    <property type="entry name" value="RAS"/>
    <property type="match status" value="1"/>
</dbReference>
<evidence type="ECO:0000256" key="1">
    <source>
        <dbReference type="ARBA" id="ARBA00008846"/>
    </source>
</evidence>
<dbReference type="InterPro" id="IPR027417">
    <property type="entry name" value="P-loop_NTPase"/>
</dbReference>
<dbReference type="GO" id="GO:0005886">
    <property type="term" value="C:plasma membrane"/>
    <property type="evidence" value="ECO:0007669"/>
    <property type="project" value="TreeGrafter"/>
</dbReference>
<dbReference type="Proteomes" id="UP001328107">
    <property type="component" value="Unassembled WGS sequence"/>
</dbReference>
<gene>
    <name evidence="4" type="ORF">PMAYCL1PPCAC_06568</name>
</gene>
<feature type="non-terminal residue" evidence="4">
    <location>
        <position position="382"/>
    </location>
</feature>
<dbReference type="GO" id="GO:0003924">
    <property type="term" value="F:GTPase activity"/>
    <property type="evidence" value="ECO:0007669"/>
    <property type="project" value="InterPro"/>
</dbReference>
<keyword evidence="2" id="KW-0597">Phosphoprotein</keyword>
<comment type="caution">
    <text evidence="4">The sequence shown here is derived from an EMBL/GenBank/DDBJ whole genome shotgun (WGS) entry which is preliminary data.</text>
</comment>
<evidence type="ECO:0000313" key="4">
    <source>
        <dbReference type="EMBL" id="GMR36373.1"/>
    </source>
</evidence>
<evidence type="ECO:0000313" key="5">
    <source>
        <dbReference type="Proteomes" id="UP001328107"/>
    </source>
</evidence>
<dbReference type="GO" id="GO:0005246">
    <property type="term" value="F:calcium channel regulator activity"/>
    <property type="evidence" value="ECO:0007669"/>
    <property type="project" value="TreeGrafter"/>
</dbReference>
<feature type="region of interest" description="Disordered" evidence="3">
    <location>
        <begin position="39"/>
        <end position="92"/>
    </location>
</feature>
<dbReference type="SMART" id="SM00175">
    <property type="entry name" value="RAB"/>
    <property type="match status" value="1"/>
</dbReference>
<organism evidence="4 5">
    <name type="scientific">Pristionchus mayeri</name>
    <dbReference type="NCBI Taxonomy" id="1317129"/>
    <lineage>
        <taxon>Eukaryota</taxon>
        <taxon>Metazoa</taxon>
        <taxon>Ecdysozoa</taxon>
        <taxon>Nematoda</taxon>
        <taxon>Chromadorea</taxon>
        <taxon>Rhabditida</taxon>
        <taxon>Rhabditina</taxon>
        <taxon>Diplogasteromorpha</taxon>
        <taxon>Diplogasteroidea</taxon>
        <taxon>Neodiplogasteridae</taxon>
        <taxon>Pristionchus</taxon>
    </lineage>
</organism>
<dbReference type="PRINTS" id="PR00449">
    <property type="entry name" value="RASTRNSFRMNG"/>
</dbReference>
<keyword evidence="5" id="KW-1185">Reference proteome</keyword>
<proteinExistence type="inferred from homology"/>
<accession>A0AAN4ZD80</accession>
<dbReference type="EMBL" id="BTRK01000002">
    <property type="protein sequence ID" value="GMR36373.1"/>
    <property type="molecule type" value="Genomic_DNA"/>
</dbReference>
<protein>
    <submittedName>
        <fullName evidence="4">Uncharacterized protein</fullName>
    </submittedName>
</protein>
<evidence type="ECO:0000256" key="3">
    <source>
        <dbReference type="SAM" id="MobiDB-lite"/>
    </source>
</evidence>
<feature type="region of interest" description="Disordered" evidence="3">
    <location>
        <begin position="349"/>
        <end position="382"/>
    </location>
</feature>
<dbReference type="AlphaFoldDB" id="A0AAN4ZD80"/>